<dbReference type="InterPro" id="IPR015590">
    <property type="entry name" value="Aldehyde_DH_dom"/>
</dbReference>
<name>A0A5B8XQF8_9DELT</name>
<dbReference type="AlphaFoldDB" id="A0A5B8XQF8"/>
<gene>
    <name evidence="5" type="ORF">FRD01_11025</name>
</gene>
<dbReference type="OrthoDB" id="9762913at2"/>
<feature type="domain" description="Aldehyde dehydrogenase" evidence="4">
    <location>
        <begin position="2"/>
        <end position="448"/>
    </location>
</feature>
<comment type="similarity">
    <text evidence="1">Belongs to the aldehyde dehydrogenase family.</text>
</comment>
<proteinExistence type="inferred from homology"/>
<evidence type="ECO:0000259" key="4">
    <source>
        <dbReference type="Pfam" id="PF00171"/>
    </source>
</evidence>
<dbReference type="InterPro" id="IPR016162">
    <property type="entry name" value="Ald_DH_N"/>
</dbReference>
<dbReference type="RefSeq" id="WP_146959572.1">
    <property type="nucleotide sequence ID" value="NZ_CP042467.1"/>
</dbReference>
<dbReference type="InterPro" id="IPR016163">
    <property type="entry name" value="Ald_DH_C"/>
</dbReference>
<dbReference type="SUPFAM" id="SSF53720">
    <property type="entry name" value="ALDH-like"/>
    <property type="match status" value="1"/>
</dbReference>
<dbReference type="PANTHER" id="PTHR43217">
    <property type="entry name" value="SUCCINATE SEMIALDEHYDE DEHYDROGENASE [NAD(P)+] SAD"/>
    <property type="match status" value="1"/>
</dbReference>
<keyword evidence="2" id="KW-0521">NADP</keyword>
<dbReference type="InterPro" id="IPR016161">
    <property type="entry name" value="Ald_DH/histidinol_DH"/>
</dbReference>
<dbReference type="InterPro" id="IPR044148">
    <property type="entry name" value="ALDH_GabD1-like"/>
</dbReference>
<evidence type="ECO:0000256" key="1">
    <source>
        <dbReference type="ARBA" id="ARBA00009986"/>
    </source>
</evidence>
<dbReference type="FunFam" id="3.40.605.10:FF:000012">
    <property type="entry name" value="NAD-dependent succinate-semialdehyde dehydrogenase"/>
    <property type="match status" value="1"/>
</dbReference>
<dbReference type="GO" id="GO:0004030">
    <property type="term" value="F:aldehyde dehydrogenase [NAD(P)+] activity"/>
    <property type="evidence" value="ECO:0007669"/>
    <property type="project" value="InterPro"/>
</dbReference>
<dbReference type="GO" id="GO:0004777">
    <property type="term" value="F:succinate-semialdehyde dehydrogenase (NAD+) activity"/>
    <property type="evidence" value="ECO:0007669"/>
    <property type="project" value="TreeGrafter"/>
</dbReference>
<reference evidence="5 6" key="1">
    <citation type="submission" date="2019-08" db="EMBL/GenBank/DDBJ databases">
        <authorList>
            <person name="Liang Q."/>
        </authorList>
    </citation>
    <scope>NUCLEOTIDE SEQUENCE [LARGE SCALE GENOMIC DNA]</scope>
    <source>
        <strain evidence="5 6">V1718</strain>
    </source>
</reference>
<evidence type="ECO:0000313" key="6">
    <source>
        <dbReference type="Proteomes" id="UP000321595"/>
    </source>
</evidence>
<dbReference type="CDD" id="cd07100">
    <property type="entry name" value="ALDH_SSADH1_GabD1"/>
    <property type="match status" value="1"/>
</dbReference>
<dbReference type="EMBL" id="CP042467">
    <property type="protein sequence ID" value="QED27755.1"/>
    <property type="molecule type" value="Genomic_DNA"/>
</dbReference>
<protein>
    <submittedName>
        <fullName evidence="5">NAD-dependent succinate-semialdehyde dehydrogenase</fullName>
    </submittedName>
</protein>
<dbReference type="Pfam" id="PF00171">
    <property type="entry name" value="Aldedh"/>
    <property type="match status" value="1"/>
</dbReference>
<dbReference type="KEGG" id="bbae:FRD01_11025"/>
<keyword evidence="3" id="KW-0560">Oxidoreductase</keyword>
<dbReference type="Proteomes" id="UP000321595">
    <property type="component" value="Chromosome"/>
</dbReference>
<keyword evidence="6" id="KW-1185">Reference proteome</keyword>
<sequence>MKSINPATQTLIREYPDHNSEDVEEMLERSSRAFRDFSKTSFDQRADMLNQAAAVLREKKEQWARLMTEEMGKPIKEARAEVEKCAWVCEHYAETGAQGLKPKKIETDATNSWVQFQPLGTVLAVMPWNFPFWQVFRFAAPTLMAGNTALLKHAGNVSGCALAIEEIFAQAQVPDGVFQTLLIDHDLAEKVIKDRRVHAVSLTGSTRAGRAVASVAGQALKPTLLELGGSDPFIVLADANLEKAAKEATRARCLNSGQSCIAAKRFIVVDEVHDEFIHLFRKEMRALKIGDPTDESIDIGPQARVDLAEALHEQVKASIAAGAVALMGGEPSGLGPAFYPPTIISRVDPGMSVFDEETFGPVAAVIRAKNTDHAIKLANQTEYGLGASLWTTSDTIQPLVDAIDSGHVAINGIVKSDPRLPFGGIKDSGYGRELGEMGLHAFVNAKTVADFS</sequence>
<organism evidence="5 6">
    <name type="scientific">Microvenator marinus</name>
    <dbReference type="NCBI Taxonomy" id="2600177"/>
    <lineage>
        <taxon>Bacteria</taxon>
        <taxon>Deltaproteobacteria</taxon>
        <taxon>Bradymonadales</taxon>
        <taxon>Microvenatoraceae</taxon>
        <taxon>Microvenator</taxon>
    </lineage>
</organism>
<accession>A0A5B8XQF8</accession>
<dbReference type="PANTHER" id="PTHR43217:SF1">
    <property type="entry name" value="SUCCINATE SEMIALDEHYDE DEHYDROGENASE [NAD(P)+] SAD"/>
    <property type="match status" value="1"/>
</dbReference>
<evidence type="ECO:0000313" key="5">
    <source>
        <dbReference type="EMBL" id="QED27755.1"/>
    </source>
</evidence>
<dbReference type="Gene3D" id="3.40.309.10">
    <property type="entry name" value="Aldehyde Dehydrogenase, Chain A, domain 2"/>
    <property type="match status" value="1"/>
</dbReference>
<evidence type="ECO:0000256" key="3">
    <source>
        <dbReference type="ARBA" id="ARBA00023002"/>
    </source>
</evidence>
<dbReference type="Gene3D" id="3.40.605.10">
    <property type="entry name" value="Aldehyde Dehydrogenase, Chain A, domain 1"/>
    <property type="match status" value="1"/>
</dbReference>
<evidence type="ECO:0000256" key="2">
    <source>
        <dbReference type="ARBA" id="ARBA00022857"/>
    </source>
</evidence>
<dbReference type="InterPro" id="IPR047110">
    <property type="entry name" value="GABD/Sad-like"/>
</dbReference>